<dbReference type="InterPro" id="IPR047928">
    <property type="entry name" value="Perm_prefix_1"/>
</dbReference>
<evidence type="ECO:0000313" key="4">
    <source>
        <dbReference type="Proteomes" id="UP001500191"/>
    </source>
</evidence>
<name>A0ABN1BI49_9DEIO</name>
<gene>
    <name evidence="3" type="ORF">GCM10008937_01850</name>
</gene>
<reference evidence="3 4" key="1">
    <citation type="journal article" date="2019" name="Int. J. Syst. Evol. Microbiol.">
        <title>The Global Catalogue of Microorganisms (GCM) 10K type strain sequencing project: providing services to taxonomists for standard genome sequencing and annotation.</title>
        <authorList>
            <consortium name="The Broad Institute Genomics Platform"/>
            <consortium name="The Broad Institute Genome Sequencing Center for Infectious Disease"/>
            <person name="Wu L."/>
            <person name="Ma J."/>
        </authorList>
    </citation>
    <scope>NUCLEOTIDE SEQUENCE [LARGE SCALE GENOMIC DNA]</scope>
    <source>
        <strain evidence="3 4">JCM 14368</strain>
    </source>
</reference>
<feature type="transmembrane region" description="Helical" evidence="2">
    <location>
        <begin position="66"/>
        <end position="93"/>
    </location>
</feature>
<dbReference type="Proteomes" id="UP001500191">
    <property type="component" value="Unassembled WGS sequence"/>
</dbReference>
<dbReference type="NCBIfam" id="NF038403">
    <property type="entry name" value="perm_prefix_1"/>
    <property type="match status" value="1"/>
</dbReference>
<accession>A0ABN1BI49</accession>
<dbReference type="RefSeq" id="WP_343755070.1">
    <property type="nucleotide sequence ID" value="NZ_BAAADB010000003.1"/>
</dbReference>
<protein>
    <submittedName>
        <fullName evidence="3">Permease prefix domain 1-containing protein</fullName>
    </submittedName>
</protein>
<organism evidence="3 4">
    <name type="scientific">Deinococcus depolymerans</name>
    <dbReference type="NCBI Taxonomy" id="392408"/>
    <lineage>
        <taxon>Bacteria</taxon>
        <taxon>Thermotogati</taxon>
        <taxon>Deinococcota</taxon>
        <taxon>Deinococci</taxon>
        <taxon>Deinococcales</taxon>
        <taxon>Deinococcaceae</taxon>
        <taxon>Deinococcus</taxon>
    </lineage>
</organism>
<sequence length="346" mass="38807">MSRVSRYIRRATTGLPRHERLEVAAELRTHLLDRVRQLEAEGFSREEAEHLAVTAMGHPARTNRALLGHVFTTALGWTVLATLVIGGGGWWVWTHVPLPLPGVREASWNWSQELSSDDLRDVLATPDAPRGQMLAATLRVPPRTEWVYVALTPLTQTQGRSSLSAHRLVPAPGDGPNRVRLARAVLGSSPWDASLCHGDGLALFAALRWPAERNPSRESPTCLAGLPPRQNLDWVQASWGRTSWTVRDIRSDHHRSARTLPMNEWTPLAVYGLDYTRPGGKQRSVIWREDGQEMDVAYLYSVMPADRQRHPARDGNTPNLTYFQDGRSTWTKGTPDIPWPDLNLSR</sequence>
<keyword evidence="2" id="KW-1133">Transmembrane helix</keyword>
<proteinExistence type="predicted"/>
<feature type="region of interest" description="Disordered" evidence="1">
    <location>
        <begin position="309"/>
        <end position="346"/>
    </location>
</feature>
<dbReference type="EMBL" id="BAAADB010000003">
    <property type="protein sequence ID" value="GAA0498384.1"/>
    <property type="molecule type" value="Genomic_DNA"/>
</dbReference>
<keyword evidence="2" id="KW-0812">Transmembrane</keyword>
<evidence type="ECO:0000256" key="2">
    <source>
        <dbReference type="SAM" id="Phobius"/>
    </source>
</evidence>
<evidence type="ECO:0000313" key="3">
    <source>
        <dbReference type="EMBL" id="GAA0498384.1"/>
    </source>
</evidence>
<keyword evidence="4" id="KW-1185">Reference proteome</keyword>
<keyword evidence="2" id="KW-0472">Membrane</keyword>
<evidence type="ECO:0000256" key="1">
    <source>
        <dbReference type="SAM" id="MobiDB-lite"/>
    </source>
</evidence>
<comment type="caution">
    <text evidence="3">The sequence shown here is derived from an EMBL/GenBank/DDBJ whole genome shotgun (WGS) entry which is preliminary data.</text>
</comment>
<feature type="compositionally biased region" description="Polar residues" evidence="1">
    <location>
        <begin position="316"/>
        <end position="332"/>
    </location>
</feature>